<dbReference type="KEGG" id="apre:CNX65_10985"/>
<dbReference type="Pfam" id="PF03861">
    <property type="entry name" value="ANTAR"/>
    <property type="match status" value="1"/>
</dbReference>
<gene>
    <name evidence="4" type="ORF">CNX65_10985</name>
</gene>
<dbReference type="GO" id="GO:0003723">
    <property type="term" value="F:RNA binding"/>
    <property type="evidence" value="ECO:0007669"/>
    <property type="project" value="InterPro"/>
</dbReference>
<evidence type="ECO:0000313" key="4">
    <source>
        <dbReference type="EMBL" id="ATE53754.1"/>
    </source>
</evidence>
<dbReference type="EMBL" id="CP023445">
    <property type="protein sequence ID" value="ATE53754.1"/>
    <property type="molecule type" value="Genomic_DNA"/>
</dbReference>
<dbReference type="AlphaFoldDB" id="A0A290Z443"/>
<dbReference type="SUPFAM" id="SSF55781">
    <property type="entry name" value="GAF domain-like"/>
    <property type="match status" value="1"/>
</dbReference>
<dbReference type="PIRSF" id="PIRSF036625">
    <property type="entry name" value="GAF_ANTAR"/>
    <property type="match status" value="1"/>
</dbReference>
<evidence type="ECO:0000313" key="5">
    <source>
        <dbReference type="Proteomes" id="UP000218505"/>
    </source>
</evidence>
<dbReference type="PROSITE" id="PS50921">
    <property type="entry name" value="ANTAR"/>
    <property type="match status" value="1"/>
</dbReference>
<proteinExistence type="predicted"/>
<keyword evidence="5" id="KW-1185">Reference proteome</keyword>
<dbReference type="InterPro" id="IPR005561">
    <property type="entry name" value="ANTAR"/>
</dbReference>
<dbReference type="InterPro" id="IPR012074">
    <property type="entry name" value="GAF_ANTAR"/>
</dbReference>
<evidence type="ECO:0000256" key="2">
    <source>
        <dbReference type="ARBA" id="ARBA00023163"/>
    </source>
</evidence>
<dbReference type="SMART" id="SM01012">
    <property type="entry name" value="ANTAR"/>
    <property type="match status" value="1"/>
</dbReference>
<dbReference type="Gene3D" id="1.10.10.10">
    <property type="entry name" value="Winged helix-like DNA-binding domain superfamily/Winged helix DNA-binding domain"/>
    <property type="match status" value="1"/>
</dbReference>
<dbReference type="RefSeq" id="WP_096492688.1">
    <property type="nucleotide sequence ID" value="NZ_CP023445.1"/>
</dbReference>
<dbReference type="InterPro" id="IPR036388">
    <property type="entry name" value="WH-like_DNA-bd_sf"/>
</dbReference>
<organism evidence="4 5">
    <name type="scientific">Actinosynnema pretiosum</name>
    <dbReference type="NCBI Taxonomy" id="42197"/>
    <lineage>
        <taxon>Bacteria</taxon>
        <taxon>Bacillati</taxon>
        <taxon>Actinomycetota</taxon>
        <taxon>Actinomycetes</taxon>
        <taxon>Pseudonocardiales</taxon>
        <taxon>Pseudonocardiaceae</taxon>
        <taxon>Actinosynnema</taxon>
    </lineage>
</organism>
<keyword evidence="2" id="KW-0804">Transcription</keyword>
<dbReference type="Pfam" id="PF13185">
    <property type="entry name" value="GAF_2"/>
    <property type="match status" value="1"/>
</dbReference>
<dbReference type="Gene3D" id="3.30.450.40">
    <property type="match status" value="1"/>
</dbReference>
<reference evidence="4" key="1">
    <citation type="submission" date="2017-09" db="EMBL/GenBank/DDBJ databases">
        <title>Complete Genome Sequence of ansamitocin-producing Bacterium Actinosynnema pretiosum X47.</title>
        <authorList>
            <person name="Cao G."/>
            <person name="Zong G."/>
            <person name="Zhong C."/>
            <person name="Fu J."/>
        </authorList>
    </citation>
    <scope>NUCLEOTIDE SEQUENCE [LARGE SCALE GENOMIC DNA]</scope>
    <source>
        <strain evidence="4">X47</strain>
    </source>
</reference>
<dbReference type="InterPro" id="IPR029016">
    <property type="entry name" value="GAF-like_dom_sf"/>
</dbReference>
<dbReference type="SMART" id="SM00065">
    <property type="entry name" value="GAF"/>
    <property type="match status" value="1"/>
</dbReference>
<accession>A0A290Z443</accession>
<sequence length="244" mass="26176">MNTDATAAEHLDEASQALEDLMAQLVDEHPLAGVLNQLAESAVRVIPDTTAVSVTLVEGEGGRTAAATEQLVADVDEVQYRAGVGPCLDAAHSLKPVRVSVAEARDRWPDFAEAAERAGARAYLSAPLVVDVDGHRLLGALNLYSEDEHGFDPFDEALLRLFTTAASTAITGARRYERSRALIANLQRALLSRAEIDQAKGVLMAAHGIGPDEAFRKLAEESQRQNTKLRDVAKNLLESVRTAG</sequence>
<keyword evidence="1" id="KW-0805">Transcription regulation</keyword>
<evidence type="ECO:0000259" key="3">
    <source>
        <dbReference type="PROSITE" id="PS50921"/>
    </source>
</evidence>
<name>A0A290Z443_9PSEU</name>
<evidence type="ECO:0000256" key="1">
    <source>
        <dbReference type="ARBA" id="ARBA00023015"/>
    </source>
</evidence>
<dbReference type="Proteomes" id="UP000218505">
    <property type="component" value="Chromosome"/>
</dbReference>
<feature type="domain" description="ANTAR" evidence="3">
    <location>
        <begin position="176"/>
        <end position="237"/>
    </location>
</feature>
<dbReference type="InterPro" id="IPR003018">
    <property type="entry name" value="GAF"/>
</dbReference>
<protein>
    <recommendedName>
        <fullName evidence="3">ANTAR domain-containing protein</fullName>
    </recommendedName>
</protein>